<dbReference type="EMBL" id="JACGWX010000003">
    <property type="protein sequence ID" value="MBA8847997.1"/>
    <property type="molecule type" value="Genomic_DNA"/>
</dbReference>
<sequence>MIGRELGDCEYLIPLRWNDDGPLEEFTAYLREIALAMPVTVVDGSPEALWRHHREVWSGIAARHLRAPGRTGNGKTDGVLAGLAVTTAVVVVIADDDVRWGRAGLTRALSLLDGAAIVRPQNVFDPLPWHARWDTARSLINRSMRSDYPGTLVLRRAALPSDSDGAPHYDGDALFENLELIRTVIARGGREVRADDLFVQRRPPTVRRFIEQRVRQAYDSGAQPWRLAVELAVLPSILLAERPLRRGLLVAAATVLLAEIGLRRAHGREVFPASSAAWAPLWGLERMICAWIAVLHRAAGGMPYRGRRLRLAAHSVRHLRRAHA</sequence>
<protein>
    <recommendedName>
        <fullName evidence="3">Glycosyltransferase like family 2</fullName>
    </recommendedName>
</protein>
<dbReference type="SUPFAM" id="SSF53448">
    <property type="entry name" value="Nucleotide-diphospho-sugar transferases"/>
    <property type="match status" value="1"/>
</dbReference>
<reference evidence="1 2" key="1">
    <citation type="submission" date="2020-07" db="EMBL/GenBank/DDBJ databases">
        <title>Sequencing the genomes of 1000 actinobacteria strains.</title>
        <authorList>
            <person name="Klenk H.-P."/>
        </authorList>
    </citation>
    <scope>NUCLEOTIDE SEQUENCE [LARGE SCALE GENOMIC DNA]</scope>
    <source>
        <strain evidence="1 2">DSM 19663</strain>
    </source>
</reference>
<dbReference type="RefSeq" id="WP_343050909.1">
    <property type="nucleotide sequence ID" value="NZ_BAAAOV010000001.1"/>
</dbReference>
<proteinExistence type="predicted"/>
<keyword evidence="2" id="KW-1185">Reference proteome</keyword>
<dbReference type="AlphaFoldDB" id="A0A839E935"/>
<evidence type="ECO:0008006" key="3">
    <source>
        <dbReference type="Google" id="ProtNLM"/>
    </source>
</evidence>
<name>A0A839E935_9MICO</name>
<accession>A0A839E935</accession>
<evidence type="ECO:0000313" key="2">
    <source>
        <dbReference type="Proteomes" id="UP000585905"/>
    </source>
</evidence>
<gene>
    <name evidence="1" type="ORF">FHX53_001589</name>
</gene>
<organism evidence="1 2">
    <name type="scientific">Microcella alkalica</name>
    <dbReference type="NCBI Taxonomy" id="355930"/>
    <lineage>
        <taxon>Bacteria</taxon>
        <taxon>Bacillati</taxon>
        <taxon>Actinomycetota</taxon>
        <taxon>Actinomycetes</taxon>
        <taxon>Micrococcales</taxon>
        <taxon>Microbacteriaceae</taxon>
        <taxon>Microcella</taxon>
    </lineage>
</organism>
<dbReference type="Proteomes" id="UP000585905">
    <property type="component" value="Unassembled WGS sequence"/>
</dbReference>
<dbReference type="InterPro" id="IPR029044">
    <property type="entry name" value="Nucleotide-diphossugar_trans"/>
</dbReference>
<evidence type="ECO:0000313" key="1">
    <source>
        <dbReference type="EMBL" id="MBA8847997.1"/>
    </source>
</evidence>
<comment type="caution">
    <text evidence="1">The sequence shown here is derived from an EMBL/GenBank/DDBJ whole genome shotgun (WGS) entry which is preliminary data.</text>
</comment>